<comment type="caution">
    <text evidence="9">The sequence shown here is derived from an EMBL/GenBank/DDBJ whole genome shotgun (WGS) entry which is preliminary data.</text>
</comment>
<evidence type="ECO:0000256" key="2">
    <source>
        <dbReference type="ARBA" id="ARBA00012247"/>
    </source>
</evidence>
<evidence type="ECO:0000256" key="3">
    <source>
        <dbReference type="ARBA" id="ARBA00022729"/>
    </source>
</evidence>
<reference evidence="9 10" key="1">
    <citation type="journal article" date="2023" name="Ecotoxicol. Environ. Saf.">
        <title>Mercury remediation potential of mercury-resistant strain Rheinheimera metallidurans sp. nov. isolated from a municipal waste dumping site.</title>
        <authorList>
            <person name="Yadav V."/>
            <person name="Manjhi A."/>
            <person name="Vadakedath N."/>
        </authorList>
    </citation>
    <scope>NUCLEOTIDE SEQUENCE [LARGE SCALE GENOMIC DNA]</scope>
    <source>
        <strain evidence="9 10">E-49</strain>
    </source>
</reference>
<evidence type="ECO:0000313" key="10">
    <source>
        <dbReference type="Proteomes" id="UP001375382"/>
    </source>
</evidence>
<proteinExistence type="inferred from homology"/>
<feature type="chain" id="PRO_5045609347" description="glycerophosphodiester phosphodiesterase" evidence="7">
    <location>
        <begin position="20"/>
        <end position="414"/>
    </location>
</feature>
<dbReference type="EC" id="3.1.4.46" evidence="2"/>
<dbReference type="PANTHER" id="PTHR43620">
    <property type="entry name" value="GLYCEROPHOSPHORYL DIESTER PHOSPHODIESTERASE"/>
    <property type="match status" value="1"/>
</dbReference>
<keyword evidence="4" id="KW-0319">Glycerol metabolism</keyword>
<dbReference type="PANTHER" id="PTHR43620:SF7">
    <property type="entry name" value="GLYCEROPHOSPHODIESTER PHOSPHODIESTERASE GDPD5-RELATED"/>
    <property type="match status" value="1"/>
</dbReference>
<protein>
    <recommendedName>
        <fullName evidence="2">glycerophosphodiester phosphodiesterase</fullName>
        <ecNumber evidence="2">3.1.4.46</ecNumber>
    </recommendedName>
</protein>
<gene>
    <name evidence="9" type="ORF">MN202_03460</name>
</gene>
<evidence type="ECO:0000313" key="9">
    <source>
        <dbReference type="EMBL" id="MEH8016279.1"/>
    </source>
</evidence>
<dbReference type="PROSITE" id="PS51704">
    <property type="entry name" value="GP_PDE"/>
    <property type="match status" value="1"/>
</dbReference>
<accession>A0ABU8C395</accession>
<evidence type="ECO:0000256" key="5">
    <source>
        <dbReference type="ARBA" id="ARBA00022801"/>
    </source>
</evidence>
<dbReference type="Proteomes" id="UP001375382">
    <property type="component" value="Unassembled WGS sequence"/>
</dbReference>
<evidence type="ECO:0000256" key="1">
    <source>
        <dbReference type="ARBA" id="ARBA00007277"/>
    </source>
</evidence>
<dbReference type="SUPFAM" id="SSF51695">
    <property type="entry name" value="PLC-like phosphodiesterases"/>
    <property type="match status" value="1"/>
</dbReference>
<organism evidence="9 10">
    <name type="scientific">Rheinheimera muenzenbergensis</name>
    <dbReference type="NCBI Taxonomy" id="1193628"/>
    <lineage>
        <taxon>Bacteria</taxon>
        <taxon>Pseudomonadati</taxon>
        <taxon>Pseudomonadota</taxon>
        <taxon>Gammaproteobacteria</taxon>
        <taxon>Chromatiales</taxon>
        <taxon>Chromatiaceae</taxon>
        <taxon>Rheinheimera</taxon>
    </lineage>
</organism>
<comment type="catalytic activity">
    <reaction evidence="6">
        <text>a sn-glycero-3-phosphodiester + H2O = an alcohol + sn-glycerol 3-phosphate + H(+)</text>
        <dbReference type="Rhea" id="RHEA:12969"/>
        <dbReference type="ChEBI" id="CHEBI:15377"/>
        <dbReference type="ChEBI" id="CHEBI:15378"/>
        <dbReference type="ChEBI" id="CHEBI:30879"/>
        <dbReference type="ChEBI" id="CHEBI:57597"/>
        <dbReference type="ChEBI" id="CHEBI:83408"/>
        <dbReference type="EC" id="3.1.4.46"/>
    </reaction>
</comment>
<dbReference type="EMBL" id="JALAAR010000002">
    <property type="protein sequence ID" value="MEH8016279.1"/>
    <property type="molecule type" value="Genomic_DNA"/>
</dbReference>
<evidence type="ECO:0000256" key="4">
    <source>
        <dbReference type="ARBA" id="ARBA00022798"/>
    </source>
</evidence>
<name>A0ABU8C395_9GAMM</name>
<keyword evidence="10" id="KW-1185">Reference proteome</keyword>
<keyword evidence="3 7" id="KW-0732">Signal</keyword>
<keyword evidence="5" id="KW-0378">Hydrolase</keyword>
<evidence type="ECO:0000259" key="8">
    <source>
        <dbReference type="PROSITE" id="PS51704"/>
    </source>
</evidence>
<feature type="domain" description="GP-PDE" evidence="8">
    <location>
        <begin position="62"/>
        <end position="402"/>
    </location>
</feature>
<dbReference type="Pfam" id="PF03009">
    <property type="entry name" value="GDPD"/>
    <property type="match status" value="1"/>
</dbReference>
<comment type="similarity">
    <text evidence="1">Belongs to the glycerophosphoryl diester phosphodiesterase family.</text>
</comment>
<feature type="signal peptide" evidence="7">
    <location>
        <begin position="1"/>
        <end position="19"/>
    </location>
</feature>
<evidence type="ECO:0000256" key="6">
    <source>
        <dbReference type="ARBA" id="ARBA00047512"/>
    </source>
</evidence>
<dbReference type="Gene3D" id="3.20.20.190">
    <property type="entry name" value="Phosphatidylinositol (PI) phosphodiesterase"/>
    <property type="match status" value="1"/>
</dbReference>
<sequence>MMIWLRNVMLAVMAAVAWAAPVTADSSIQLGPRPLYLLQALPEGVLKQKLQSCANGPFYRTDFSIAHRGAPLMFPEHSQQSYQAAISMGAGIAECDVTFTSDKQLVCRHAQCDLHQTTDILLRPELAAKCRQPFQAASGDSAASAECCSSDISLAEFSSLCARMDGVNERAQSVQQYLQGTPAWRTSLYNQCAKPMTHRESIQLFAAAGIKMTPELKQPEVAMPYQGNYTQQHYAQQLVNEYKAAGVAPSQVYLQSFNYQDILYWLAQEPEFGRQAVWLDGRYEQPGFDAMLPDSWRPSMQQLKQDGLNIIAPPLWLLVTEQDGAIVPSAYAKAARQAGLNIIAWSLERSRPLAEGADWYYQSLPTLANSDAAVLQLLDVLARDVGVIGVFSDWPATTTFYASCMQPPQQNVPP</sequence>
<dbReference type="InterPro" id="IPR017946">
    <property type="entry name" value="PLC-like_Pdiesterase_TIM-brl"/>
</dbReference>
<evidence type="ECO:0000256" key="7">
    <source>
        <dbReference type="SAM" id="SignalP"/>
    </source>
</evidence>
<dbReference type="InterPro" id="IPR030395">
    <property type="entry name" value="GP_PDE_dom"/>
</dbReference>
<dbReference type="RefSeq" id="WP_335734693.1">
    <property type="nucleotide sequence ID" value="NZ_JALAAR010000002.1"/>
</dbReference>